<evidence type="ECO:0000313" key="2">
    <source>
        <dbReference type="EMBL" id="SOR82164.1"/>
    </source>
</evidence>
<evidence type="ECO:0000313" key="3">
    <source>
        <dbReference type="Proteomes" id="UP000235464"/>
    </source>
</evidence>
<feature type="region of interest" description="Disordered" evidence="1">
    <location>
        <begin position="1"/>
        <end position="27"/>
    </location>
</feature>
<reference evidence="3" key="1">
    <citation type="submission" date="2017-11" db="EMBL/GenBank/DDBJ databases">
        <authorList>
            <person name="Wibberg D."/>
        </authorList>
    </citation>
    <scope>NUCLEOTIDE SEQUENCE [LARGE SCALE GENOMIC DNA]</scope>
</reference>
<gene>
    <name evidence="2" type="ORF">SCNRRL3882_5616</name>
</gene>
<dbReference type="EMBL" id="LT963352">
    <property type="protein sequence ID" value="SOR82164.1"/>
    <property type="molecule type" value="Genomic_DNA"/>
</dbReference>
<organism evidence="2 3">
    <name type="scientific">Streptomyces chartreusis NRRL 3882</name>
    <dbReference type="NCBI Taxonomy" id="1079985"/>
    <lineage>
        <taxon>Bacteria</taxon>
        <taxon>Bacillati</taxon>
        <taxon>Actinomycetota</taxon>
        <taxon>Actinomycetes</taxon>
        <taxon>Kitasatosporales</taxon>
        <taxon>Streptomycetaceae</taxon>
        <taxon>Streptomyces</taxon>
    </lineage>
</organism>
<dbReference type="AlphaFoldDB" id="A0A2N9BFP0"/>
<proteinExistence type="predicted"/>
<accession>A0A2N9BFP0</accession>
<name>A0A2N9BFP0_STRCX</name>
<keyword evidence="3" id="KW-1185">Reference proteome</keyword>
<dbReference type="Proteomes" id="UP000235464">
    <property type="component" value="Chromosome I"/>
</dbReference>
<sequence length="332" mass="31644">MDRRGARSAARAAPSVRGGSAGWGRGGCGASPAAGPRCCRGVPSVARAGTWACGSAVGEGRPSASVCRGVSSVARTGRTGSAAVGREDLAGPSARIRREASARAGPPVWWAWASAGDGCAGPAVRWGSAGWGRGGRGAPWVVGVAVLVGEVSGGTPGVPCAGDRVGASAGDGCAGPAVRWGSAGWGRGGRGVSVGRPGVRSGASSSVAGVGVSVRARGTSAVPCAGEASACGGGAGASAGDGCAGPAVPEGPVGRAWGRRGVCPGGSVCKGSAGEGVGAASAERCRGVLSSARDWVGVPGVSSTYGRMRSGSKSSAAAASVVRALRRASATR</sequence>
<feature type="compositionally biased region" description="Low complexity" evidence="1">
    <location>
        <begin position="7"/>
        <end position="18"/>
    </location>
</feature>
<evidence type="ECO:0000256" key="1">
    <source>
        <dbReference type="SAM" id="MobiDB-lite"/>
    </source>
</evidence>
<protein>
    <submittedName>
        <fullName evidence="2">Uncharacterized protein</fullName>
    </submittedName>
</protein>